<gene>
    <name evidence="1" type="ORF">VSVS05_01006</name>
</gene>
<dbReference type="EMBL" id="CP016414">
    <property type="protein sequence ID" value="ANU36133.1"/>
    <property type="molecule type" value="Genomic_DNA"/>
</dbReference>
<sequence>MVNKLKSAGITIIGTIVVAFVFSLFKFDGIQLSGIERYAEKVSVEEARQIGFTLMGDKQYAQARAFFEPAAMQGDVPSQITLATLYYYDTTVNDHFKLSYQWFSKNSDHPLAQYYLSLMYHLGDYVTKNAQLAQYWQQKAAHQSLPVAQHNQAVMYLNNGQYAEAYVWASYARKNGFSRASAVVKQAAENMTPQEKARAQVQYDGNKAKHIWQGESDNSFSALLEGAF</sequence>
<keyword evidence="2" id="KW-1185">Reference proteome</keyword>
<dbReference type="PANTHER" id="PTHR11102:SF160">
    <property type="entry name" value="ERAD-ASSOCIATED E3 UBIQUITIN-PROTEIN LIGASE COMPONENT HRD3"/>
    <property type="match status" value="1"/>
</dbReference>
<reference evidence="1 2" key="1">
    <citation type="submission" date="2016-07" db="EMBL/GenBank/DDBJ databases">
        <title>Genome sequencing of Vibrio scophthalmi strain VS-05, an isolated from Paralichthys olivaceus.</title>
        <authorList>
            <person name="Han H.-J."/>
        </authorList>
    </citation>
    <scope>NUCLEOTIDE SEQUENCE [LARGE SCALE GENOMIC DNA]</scope>
    <source>
        <strain evidence="1 2">VS-05</strain>
    </source>
</reference>
<dbReference type="Gene3D" id="1.25.40.10">
    <property type="entry name" value="Tetratricopeptide repeat domain"/>
    <property type="match status" value="1"/>
</dbReference>
<dbReference type="RefSeq" id="WP_065430534.1">
    <property type="nucleotide sequence ID" value="NZ_CP016307.1"/>
</dbReference>
<dbReference type="KEGG" id="vsc:VSVS12_01962"/>
<evidence type="ECO:0000313" key="1">
    <source>
        <dbReference type="EMBL" id="ANU36133.1"/>
    </source>
</evidence>
<organism evidence="1 2">
    <name type="scientific">Vibrio scophthalmi</name>
    <dbReference type="NCBI Taxonomy" id="45658"/>
    <lineage>
        <taxon>Bacteria</taxon>
        <taxon>Pseudomonadati</taxon>
        <taxon>Pseudomonadota</taxon>
        <taxon>Gammaproteobacteria</taxon>
        <taxon>Vibrionales</taxon>
        <taxon>Vibrionaceae</taxon>
        <taxon>Vibrio</taxon>
    </lineage>
</organism>
<accession>A0A1B1NPX9</accession>
<dbReference type="PANTHER" id="PTHR11102">
    <property type="entry name" value="SEL-1-LIKE PROTEIN"/>
    <property type="match status" value="1"/>
</dbReference>
<dbReference type="SUPFAM" id="SSF81901">
    <property type="entry name" value="HCP-like"/>
    <property type="match status" value="1"/>
</dbReference>
<dbReference type="InterPro" id="IPR011990">
    <property type="entry name" value="TPR-like_helical_dom_sf"/>
</dbReference>
<dbReference type="STRING" id="45658.VSVS12_01962"/>
<protein>
    <submittedName>
        <fullName evidence="1">Uncharacterized protein</fullName>
    </submittedName>
</protein>
<dbReference type="PATRIC" id="fig|45658.6.peg.1927"/>
<dbReference type="AlphaFoldDB" id="A0A1B1NPX9"/>
<proteinExistence type="predicted"/>
<evidence type="ECO:0000313" key="2">
    <source>
        <dbReference type="Proteomes" id="UP000092528"/>
    </source>
</evidence>
<dbReference type="InterPro" id="IPR050767">
    <property type="entry name" value="Sel1_AlgK"/>
</dbReference>
<name>A0A1B1NPX9_9VIBR</name>
<dbReference type="SMART" id="SM00671">
    <property type="entry name" value="SEL1"/>
    <property type="match status" value="2"/>
</dbReference>
<dbReference type="Proteomes" id="UP000092528">
    <property type="component" value="Chromosome 1"/>
</dbReference>
<dbReference type="GeneID" id="96871006"/>
<dbReference type="InterPro" id="IPR006597">
    <property type="entry name" value="Sel1-like"/>
</dbReference>